<keyword evidence="3" id="KW-1185">Reference proteome</keyword>
<dbReference type="AlphaFoldDB" id="A0A8S1LY74"/>
<proteinExistence type="predicted"/>
<organism evidence="2 3">
    <name type="scientific">Paramecium primaurelia</name>
    <dbReference type="NCBI Taxonomy" id="5886"/>
    <lineage>
        <taxon>Eukaryota</taxon>
        <taxon>Sar</taxon>
        <taxon>Alveolata</taxon>
        <taxon>Ciliophora</taxon>
        <taxon>Intramacronucleata</taxon>
        <taxon>Oligohymenophorea</taxon>
        <taxon>Peniculida</taxon>
        <taxon>Parameciidae</taxon>
        <taxon>Paramecium</taxon>
    </lineage>
</organism>
<reference evidence="2" key="1">
    <citation type="submission" date="2021-01" db="EMBL/GenBank/DDBJ databases">
        <authorList>
            <consortium name="Genoscope - CEA"/>
            <person name="William W."/>
        </authorList>
    </citation>
    <scope>NUCLEOTIDE SEQUENCE</scope>
</reference>
<protein>
    <submittedName>
        <fullName evidence="2">Uncharacterized protein</fullName>
    </submittedName>
</protein>
<dbReference type="EMBL" id="CAJJDM010000040">
    <property type="protein sequence ID" value="CAD8067614.1"/>
    <property type="molecule type" value="Genomic_DNA"/>
</dbReference>
<sequence>MGSSLCVNCTIKTEESDMQTFPQVQQIMFEYSYLQEIPDISNPQEQQQQQPETDTSKNLASPQLRGILKHNLQQKQDHGNFCQDNKLSIITIQKKKVKFRKPSKFFQKD</sequence>
<feature type="region of interest" description="Disordered" evidence="1">
    <location>
        <begin position="39"/>
        <end position="61"/>
    </location>
</feature>
<feature type="compositionally biased region" description="Low complexity" evidence="1">
    <location>
        <begin position="43"/>
        <end position="52"/>
    </location>
</feature>
<evidence type="ECO:0000313" key="3">
    <source>
        <dbReference type="Proteomes" id="UP000688137"/>
    </source>
</evidence>
<comment type="caution">
    <text evidence="2">The sequence shown here is derived from an EMBL/GenBank/DDBJ whole genome shotgun (WGS) entry which is preliminary data.</text>
</comment>
<gene>
    <name evidence="2" type="ORF">PPRIM_AZ9-3.1.T0410076</name>
</gene>
<evidence type="ECO:0000313" key="2">
    <source>
        <dbReference type="EMBL" id="CAD8067614.1"/>
    </source>
</evidence>
<dbReference type="OMA" id="LCVNCTI"/>
<accession>A0A8S1LY74</accession>
<evidence type="ECO:0000256" key="1">
    <source>
        <dbReference type="SAM" id="MobiDB-lite"/>
    </source>
</evidence>
<name>A0A8S1LY74_PARPR</name>
<dbReference type="Proteomes" id="UP000688137">
    <property type="component" value="Unassembled WGS sequence"/>
</dbReference>